<sequence length="224" mass="26036">MQHGLFFIAFISAYLFVRIKKFKNKIASFLLGIVFIMGFVASIVFNFEAYGEDTVEKVELYQEYHERKFEKSSGFTALVNRLPGVLQPFGNIVISQTYPYPPDRAIYVSVIGQNQYLLFPLVISQMYWILVWGVLIYGFFYKKYRTIIPQQLKYALAIAVLLLVAVCTGSYEYRRMMGAYPILYLVAAYIYYNLDKKKRKTLIQNIVLFQLGAFALYVVAKEML</sequence>
<keyword evidence="3" id="KW-1185">Reference proteome</keyword>
<reference evidence="2 3" key="1">
    <citation type="submission" date="2020-09" db="EMBL/GenBank/DDBJ databases">
        <title>Sinomicrobium weinanense sp. nov., a halophilic bacteria isolated from saline-alkali soil.</title>
        <authorList>
            <person name="Wu P."/>
            <person name="Ren H."/>
            <person name="Mei Y."/>
            <person name="Liang Y."/>
            <person name="Chen Z."/>
        </authorList>
    </citation>
    <scope>NUCLEOTIDE SEQUENCE [LARGE SCALE GENOMIC DNA]</scope>
    <source>
        <strain evidence="2 3">FJxs</strain>
    </source>
</reference>
<feature type="non-terminal residue" evidence="2">
    <location>
        <position position="1"/>
    </location>
</feature>
<evidence type="ECO:0000313" key="3">
    <source>
        <dbReference type="Proteomes" id="UP000653730"/>
    </source>
</evidence>
<dbReference type="AlphaFoldDB" id="A0A926JVW2"/>
<proteinExistence type="predicted"/>
<gene>
    <name evidence="2" type="ORF">IBL28_19300</name>
</gene>
<dbReference type="Proteomes" id="UP000653730">
    <property type="component" value="Unassembled WGS sequence"/>
</dbReference>
<feature type="transmembrane region" description="Helical" evidence="1">
    <location>
        <begin position="26"/>
        <end position="47"/>
    </location>
</feature>
<organism evidence="2 3">
    <name type="scientific">Sinomicrobium weinanense</name>
    <dbReference type="NCBI Taxonomy" id="2842200"/>
    <lineage>
        <taxon>Bacteria</taxon>
        <taxon>Pseudomonadati</taxon>
        <taxon>Bacteroidota</taxon>
        <taxon>Flavobacteriia</taxon>
        <taxon>Flavobacteriales</taxon>
        <taxon>Flavobacteriaceae</taxon>
        <taxon>Sinomicrobium</taxon>
    </lineage>
</organism>
<feature type="transmembrane region" description="Helical" evidence="1">
    <location>
        <begin position="177"/>
        <end position="194"/>
    </location>
</feature>
<protein>
    <submittedName>
        <fullName evidence="2">Uncharacterized protein</fullName>
    </submittedName>
</protein>
<evidence type="ECO:0000313" key="2">
    <source>
        <dbReference type="EMBL" id="MBC9798126.1"/>
    </source>
</evidence>
<accession>A0A926JVW2</accession>
<feature type="transmembrane region" description="Helical" evidence="1">
    <location>
        <begin position="117"/>
        <end position="140"/>
    </location>
</feature>
<comment type="caution">
    <text evidence="2">The sequence shown here is derived from an EMBL/GenBank/DDBJ whole genome shotgun (WGS) entry which is preliminary data.</text>
</comment>
<keyword evidence="1" id="KW-0812">Transmembrane</keyword>
<dbReference type="EMBL" id="JACVDC010000091">
    <property type="protein sequence ID" value="MBC9798126.1"/>
    <property type="molecule type" value="Genomic_DNA"/>
</dbReference>
<keyword evidence="1" id="KW-1133">Transmembrane helix</keyword>
<feature type="transmembrane region" description="Helical" evidence="1">
    <location>
        <begin position="201"/>
        <end position="220"/>
    </location>
</feature>
<feature type="transmembrane region" description="Helical" evidence="1">
    <location>
        <begin position="152"/>
        <end position="171"/>
    </location>
</feature>
<dbReference type="RefSeq" id="WP_187967253.1">
    <property type="nucleotide sequence ID" value="NZ_JACVDC010000091.1"/>
</dbReference>
<keyword evidence="1" id="KW-0472">Membrane</keyword>
<name>A0A926JVW2_9FLAO</name>
<evidence type="ECO:0000256" key="1">
    <source>
        <dbReference type="SAM" id="Phobius"/>
    </source>
</evidence>